<keyword evidence="1" id="KW-0812">Transmembrane</keyword>
<accession>A0A7E4VMX0</accession>
<organism evidence="2 3">
    <name type="scientific">Panagrellus redivivus</name>
    <name type="common">Microworm</name>
    <dbReference type="NCBI Taxonomy" id="6233"/>
    <lineage>
        <taxon>Eukaryota</taxon>
        <taxon>Metazoa</taxon>
        <taxon>Ecdysozoa</taxon>
        <taxon>Nematoda</taxon>
        <taxon>Chromadorea</taxon>
        <taxon>Rhabditida</taxon>
        <taxon>Tylenchina</taxon>
        <taxon>Panagrolaimomorpha</taxon>
        <taxon>Panagrolaimoidea</taxon>
        <taxon>Panagrolaimidae</taxon>
        <taxon>Panagrellus</taxon>
    </lineage>
</organism>
<feature type="transmembrane region" description="Helical" evidence="1">
    <location>
        <begin position="15"/>
        <end position="32"/>
    </location>
</feature>
<keyword evidence="2" id="KW-1185">Reference proteome</keyword>
<reference evidence="3" key="2">
    <citation type="submission" date="2020-10" db="UniProtKB">
        <authorList>
            <consortium name="WormBaseParasite"/>
        </authorList>
    </citation>
    <scope>IDENTIFICATION</scope>
</reference>
<name>A0A7E4VMX0_PANRE</name>
<dbReference type="Proteomes" id="UP000492821">
    <property type="component" value="Unassembled WGS sequence"/>
</dbReference>
<keyword evidence="1" id="KW-1133">Transmembrane helix</keyword>
<reference evidence="2" key="1">
    <citation type="journal article" date="2013" name="Genetics">
        <title>The draft genome and transcriptome of Panagrellus redivivus are shaped by the harsh demands of a free-living lifestyle.</title>
        <authorList>
            <person name="Srinivasan J."/>
            <person name="Dillman A.R."/>
            <person name="Macchietto M.G."/>
            <person name="Heikkinen L."/>
            <person name="Lakso M."/>
            <person name="Fracchia K.M."/>
            <person name="Antoshechkin I."/>
            <person name="Mortazavi A."/>
            <person name="Wong G."/>
            <person name="Sternberg P.W."/>
        </authorList>
    </citation>
    <scope>NUCLEOTIDE SEQUENCE [LARGE SCALE GENOMIC DNA]</scope>
    <source>
        <strain evidence="2">MT8872</strain>
    </source>
</reference>
<keyword evidence="1" id="KW-0472">Membrane</keyword>
<evidence type="ECO:0000256" key="1">
    <source>
        <dbReference type="SAM" id="Phobius"/>
    </source>
</evidence>
<dbReference type="WBParaSite" id="Pan_g2276.t1">
    <property type="protein sequence ID" value="Pan_g2276.t1"/>
    <property type="gene ID" value="Pan_g2276"/>
</dbReference>
<dbReference type="AlphaFoldDB" id="A0A7E4VMX0"/>
<protein>
    <submittedName>
        <fullName evidence="3">Polysaccharide deacetylase</fullName>
    </submittedName>
</protein>
<feature type="transmembrane region" description="Helical" evidence="1">
    <location>
        <begin position="38"/>
        <end position="60"/>
    </location>
</feature>
<proteinExistence type="predicted"/>
<evidence type="ECO:0000313" key="3">
    <source>
        <dbReference type="WBParaSite" id="Pan_g2276.t1"/>
    </source>
</evidence>
<evidence type="ECO:0000313" key="2">
    <source>
        <dbReference type="Proteomes" id="UP000492821"/>
    </source>
</evidence>
<sequence length="106" mass="12071">MSLRDIALFFKRRQIPILIGLVGAVLVFYAFTYGSESYYAPGALVKFNYAALLNATYLCYKEQIYKNGKFAKIEDLGNATLFAENCMKHLEQWGNLTHFHVLKPAP</sequence>